<organism evidence="2 3">
    <name type="scientific">Methylobacterium komagatae</name>
    <dbReference type="NCBI Taxonomy" id="374425"/>
    <lineage>
        <taxon>Bacteria</taxon>
        <taxon>Pseudomonadati</taxon>
        <taxon>Pseudomonadota</taxon>
        <taxon>Alphaproteobacteria</taxon>
        <taxon>Hyphomicrobiales</taxon>
        <taxon>Methylobacteriaceae</taxon>
        <taxon>Methylobacterium</taxon>
    </lineage>
</organism>
<feature type="compositionally biased region" description="Polar residues" evidence="1">
    <location>
        <begin position="179"/>
        <end position="190"/>
    </location>
</feature>
<dbReference type="Proteomes" id="UP001596292">
    <property type="component" value="Unassembled WGS sequence"/>
</dbReference>
<evidence type="ECO:0000313" key="2">
    <source>
        <dbReference type="EMBL" id="MFC6790572.1"/>
    </source>
</evidence>
<accession>A0ABW2BL16</accession>
<dbReference type="InterPro" id="IPR023346">
    <property type="entry name" value="Lysozyme-like_dom_sf"/>
</dbReference>
<proteinExistence type="predicted"/>
<feature type="compositionally biased region" description="Polar residues" evidence="1">
    <location>
        <begin position="36"/>
        <end position="50"/>
    </location>
</feature>
<gene>
    <name evidence="2" type="ORF">ACFQE0_13745</name>
</gene>
<evidence type="ECO:0000313" key="3">
    <source>
        <dbReference type="Proteomes" id="UP001596292"/>
    </source>
</evidence>
<feature type="region of interest" description="Disordered" evidence="1">
    <location>
        <begin position="1"/>
        <end position="50"/>
    </location>
</feature>
<feature type="region of interest" description="Disordered" evidence="1">
    <location>
        <begin position="167"/>
        <end position="272"/>
    </location>
</feature>
<sequence length="272" mass="27553">MGQTYRDAGQKLPSFASAGGGMGSYLDTVRGVESGGSDTAKNPNSTATGRYQFTQDTWNGLARKYPDLGLTPNGRTDAGQQDRAMQAFTKDNSDALSRAGIPITPGNLYVSHFLGEAGGPRFIAGATSNPDAPATQFVSPGAAAANRTIFFNRDGSPKTAGQVYAERTGHFPGGAAPVQASTPTSPTQLASADPDAANKPAPGAQPAAFVIPGQDSQGTAAPSAGVSSMPVSVQARGCGDSPSRGGRGRARRAGLAGADRSADPCLADPRLV</sequence>
<keyword evidence="3" id="KW-1185">Reference proteome</keyword>
<dbReference type="Gene3D" id="1.10.530.10">
    <property type="match status" value="1"/>
</dbReference>
<dbReference type="EMBL" id="JBHSWN010000001">
    <property type="protein sequence ID" value="MFC6790572.1"/>
    <property type="molecule type" value="Genomic_DNA"/>
</dbReference>
<reference evidence="3" key="1">
    <citation type="journal article" date="2019" name="Int. J. Syst. Evol. Microbiol.">
        <title>The Global Catalogue of Microorganisms (GCM) 10K type strain sequencing project: providing services to taxonomists for standard genome sequencing and annotation.</title>
        <authorList>
            <consortium name="The Broad Institute Genomics Platform"/>
            <consortium name="The Broad Institute Genome Sequencing Center for Infectious Disease"/>
            <person name="Wu L."/>
            <person name="Ma J."/>
        </authorList>
    </citation>
    <scope>NUCLEOTIDE SEQUENCE [LARGE SCALE GENOMIC DNA]</scope>
    <source>
        <strain evidence="3">CCUG 48316</strain>
    </source>
</reference>
<name>A0ABW2BL16_9HYPH</name>
<dbReference type="RefSeq" id="WP_378970504.1">
    <property type="nucleotide sequence ID" value="NZ_JBHSWN010000001.1"/>
</dbReference>
<evidence type="ECO:0000256" key="1">
    <source>
        <dbReference type="SAM" id="MobiDB-lite"/>
    </source>
</evidence>
<feature type="compositionally biased region" description="Polar residues" evidence="1">
    <location>
        <begin position="214"/>
        <end position="231"/>
    </location>
</feature>
<evidence type="ECO:0008006" key="4">
    <source>
        <dbReference type="Google" id="ProtNLM"/>
    </source>
</evidence>
<comment type="caution">
    <text evidence="2">The sequence shown here is derived from an EMBL/GenBank/DDBJ whole genome shotgun (WGS) entry which is preliminary data.</text>
</comment>
<dbReference type="SUPFAM" id="SSF53955">
    <property type="entry name" value="Lysozyme-like"/>
    <property type="match status" value="1"/>
</dbReference>
<protein>
    <recommendedName>
        <fullName evidence="4">Transglycosylase SLT domain-containing protein</fullName>
    </recommendedName>
</protein>